<reference evidence="1 2" key="1">
    <citation type="submission" date="2014-10" db="EMBL/GenBank/DDBJ databases">
        <title>VR bacteriophages - a small but diverse group of low-temperature viruses.</title>
        <authorList>
            <person name="Kaliniene L."/>
            <person name="Meskys R."/>
            <person name="Simoliunas E."/>
            <person name="Zajanckauskaite A."/>
            <person name="Truncaite L."/>
        </authorList>
    </citation>
    <scope>NUCLEOTIDE SEQUENCE [LARGE SCALE GENOMIC DNA]</scope>
</reference>
<keyword evidence="2" id="KW-1185">Reference proteome</keyword>
<evidence type="ECO:0000313" key="1">
    <source>
        <dbReference type="EMBL" id="AIZ02187.1"/>
    </source>
</evidence>
<dbReference type="RefSeq" id="YP_009207308.1">
    <property type="nucleotide sequence ID" value="NC_028894.1"/>
</dbReference>
<dbReference type="GeneID" id="26633807"/>
<organism evidence="1 2">
    <name type="scientific">Escherichia phage vB_EcoM_VR20</name>
    <dbReference type="NCBI Taxonomy" id="1567027"/>
    <lineage>
        <taxon>Viruses</taxon>
        <taxon>Duplodnaviria</taxon>
        <taxon>Heunggongvirae</taxon>
        <taxon>Uroviricota</taxon>
        <taxon>Caudoviricetes</taxon>
        <taxon>Pantevenvirales</taxon>
        <taxon>Straboviridae</taxon>
        <taxon>Tevenvirinae</taxon>
        <taxon>Gaprivervirus</taxon>
        <taxon>Gaprivervirus vr20</taxon>
    </lineage>
</organism>
<dbReference type="Proteomes" id="UP000030716">
    <property type="component" value="Segment"/>
</dbReference>
<proteinExistence type="predicted"/>
<name>A0A0A7HBV6_9CAUD</name>
<accession>A0A0A7HBV6</accession>
<evidence type="ECO:0000313" key="2">
    <source>
        <dbReference type="Proteomes" id="UP000030716"/>
    </source>
</evidence>
<protein>
    <submittedName>
        <fullName evidence="1">Uncharacterized protein</fullName>
    </submittedName>
</protein>
<sequence>MYNVLIVFVTHPQGGVRQNTSQVVQFSSLEAANLAASRIEAKKSALGKYEVTRLY</sequence>
<dbReference type="OrthoDB" id="36942at10239"/>
<gene>
    <name evidence="1" type="ORF">VR20_129</name>
</gene>
<dbReference type="SMR" id="A0A0A7HBV6"/>
<dbReference type="EMBL" id="KP007360">
    <property type="protein sequence ID" value="AIZ02187.1"/>
    <property type="molecule type" value="Genomic_DNA"/>
</dbReference>
<dbReference type="KEGG" id="vg:26633807"/>